<name>A6GDR3_9BACT</name>
<accession>A6GDR3</accession>
<evidence type="ECO:0000256" key="1">
    <source>
        <dbReference type="SAM" id="MobiDB-lite"/>
    </source>
</evidence>
<proteinExistence type="predicted"/>
<feature type="compositionally biased region" description="Gly residues" evidence="1">
    <location>
        <begin position="45"/>
        <end position="58"/>
    </location>
</feature>
<evidence type="ECO:0000313" key="3">
    <source>
        <dbReference type="EMBL" id="EDM75952.1"/>
    </source>
</evidence>
<dbReference type="InterPro" id="IPR035940">
    <property type="entry name" value="CAP_sf"/>
</dbReference>
<sequence>MLRRCGIACVVYLSVAALACTVEVVEDEGAGETAGDSADDEGGDGGDGGDASGDGGDGGDSESNPDNPHDDPAQECVDRINMFRATIDLPPLERWVDAEVCSNGQSEDDAATNTPHGAFGACNESAQNECPGWPGPPSAMLEGCLQLMWDEGPGEDFSEHGHYINMSSTQYTKVACGFFETAEGSWWSVQNFK</sequence>
<reference evidence="3 4" key="1">
    <citation type="submission" date="2007-06" db="EMBL/GenBank/DDBJ databases">
        <authorList>
            <person name="Shimkets L."/>
            <person name="Ferriera S."/>
            <person name="Johnson J."/>
            <person name="Kravitz S."/>
            <person name="Beeson K."/>
            <person name="Sutton G."/>
            <person name="Rogers Y.-H."/>
            <person name="Friedman R."/>
            <person name="Frazier M."/>
            <person name="Venter J.C."/>
        </authorList>
    </citation>
    <scope>NUCLEOTIDE SEQUENCE [LARGE SCALE GENOMIC DNA]</scope>
    <source>
        <strain evidence="3 4">SIR-1</strain>
    </source>
</reference>
<keyword evidence="2" id="KW-0732">Signal</keyword>
<evidence type="ECO:0000256" key="2">
    <source>
        <dbReference type="SAM" id="SignalP"/>
    </source>
</evidence>
<feature type="chain" id="PRO_5002695442" description="SCP domain-containing protein" evidence="2">
    <location>
        <begin position="20"/>
        <end position="193"/>
    </location>
</feature>
<dbReference type="Proteomes" id="UP000005801">
    <property type="component" value="Unassembled WGS sequence"/>
</dbReference>
<protein>
    <recommendedName>
        <fullName evidence="5">SCP domain-containing protein</fullName>
    </recommendedName>
</protein>
<dbReference type="SUPFAM" id="SSF55797">
    <property type="entry name" value="PR-1-like"/>
    <property type="match status" value="1"/>
</dbReference>
<dbReference type="AlphaFoldDB" id="A6GDR3"/>
<comment type="caution">
    <text evidence="3">The sequence shown here is derived from an EMBL/GenBank/DDBJ whole genome shotgun (WGS) entry which is preliminary data.</text>
</comment>
<organism evidence="3 4">
    <name type="scientific">Plesiocystis pacifica SIR-1</name>
    <dbReference type="NCBI Taxonomy" id="391625"/>
    <lineage>
        <taxon>Bacteria</taxon>
        <taxon>Pseudomonadati</taxon>
        <taxon>Myxococcota</taxon>
        <taxon>Polyangia</taxon>
        <taxon>Nannocystales</taxon>
        <taxon>Nannocystaceae</taxon>
        <taxon>Plesiocystis</taxon>
    </lineage>
</organism>
<evidence type="ECO:0008006" key="5">
    <source>
        <dbReference type="Google" id="ProtNLM"/>
    </source>
</evidence>
<gene>
    <name evidence="3" type="ORF">PPSIR1_19804</name>
</gene>
<feature type="region of interest" description="Disordered" evidence="1">
    <location>
        <begin position="28"/>
        <end position="74"/>
    </location>
</feature>
<dbReference type="PROSITE" id="PS51257">
    <property type="entry name" value="PROKAR_LIPOPROTEIN"/>
    <property type="match status" value="1"/>
</dbReference>
<dbReference type="eggNOG" id="ENOG502ZMGV">
    <property type="taxonomic scope" value="Bacteria"/>
</dbReference>
<feature type="signal peptide" evidence="2">
    <location>
        <begin position="1"/>
        <end position="19"/>
    </location>
</feature>
<keyword evidence="4" id="KW-1185">Reference proteome</keyword>
<dbReference type="EMBL" id="ABCS01000076">
    <property type="protein sequence ID" value="EDM75952.1"/>
    <property type="molecule type" value="Genomic_DNA"/>
</dbReference>
<evidence type="ECO:0000313" key="4">
    <source>
        <dbReference type="Proteomes" id="UP000005801"/>
    </source>
</evidence>